<feature type="region of interest" description="Disordered" evidence="1">
    <location>
        <begin position="70"/>
        <end position="111"/>
    </location>
</feature>
<gene>
    <name evidence="2" type="ORF">R5R35_004221</name>
</gene>
<dbReference type="EMBL" id="JAZDUA010000018">
    <property type="protein sequence ID" value="KAK7872898.1"/>
    <property type="molecule type" value="Genomic_DNA"/>
</dbReference>
<evidence type="ECO:0000256" key="1">
    <source>
        <dbReference type="SAM" id="MobiDB-lite"/>
    </source>
</evidence>
<dbReference type="AlphaFoldDB" id="A0AAN9WPF0"/>
<organism evidence="2 3">
    <name type="scientific">Gryllus longicercus</name>
    <dbReference type="NCBI Taxonomy" id="2509291"/>
    <lineage>
        <taxon>Eukaryota</taxon>
        <taxon>Metazoa</taxon>
        <taxon>Ecdysozoa</taxon>
        <taxon>Arthropoda</taxon>
        <taxon>Hexapoda</taxon>
        <taxon>Insecta</taxon>
        <taxon>Pterygota</taxon>
        <taxon>Neoptera</taxon>
        <taxon>Polyneoptera</taxon>
        <taxon>Orthoptera</taxon>
        <taxon>Ensifera</taxon>
        <taxon>Gryllidea</taxon>
        <taxon>Grylloidea</taxon>
        <taxon>Gryllidae</taxon>
        <taxon>Gryllinae</taxon>
        <taxon>Gryllus</taxon>
    </lineage>
</organism>
<reference evidence="2 3" key="1">
    <citation type="submission" date="2024-03" db="EMBL/GenBank/DDBJ databases">
        <title>The genome assembly and annotation of the cricket Gryllus longicercus Weissman &amp; Gray.</title>
        <authorList>
            <person name="Szrajer S."/>
            <person name="Gray D."/>
            <person name="Ylla G."/>
        </authorList>
    </citation>
    <scope>NUCLEOTIDE SEQUENCE [LARGE SCALE GENOMIC DNA]</scope>
    <source>
        <strain evidence="2">DAG 2021-001</strain>
        <tissue evidence="2">Whole body minus gut</tissue>
    </source>
</reference>
<comment type="caution">
    <text evidence="2">The sequence shown here is derived from an EMBL/GenBank/DDBJ whole genome shotgun (WGS) entry which is preliminary data.</text>
</comment>
<protein>
    <submittedName>
        <fullName evidence="2">Uncharacterized protein</fullName>
    </submittedName>
</protein>
<sequence length="111" mass="12634">MSEIDGEASTVFVDQPLNQFPSCNESSHEYRESSVMLPSQQRIVKLSGKESGQDVTRENKPLLPVILVPKTERLDDIEREEPMDDNSVPGNDMYEIDEETEPTNPQHWSSK</sequence>
<keyword evidence="3" id="KW-1185">Reference proteome</keyword>
<proteinExistence type="predicted"/>
<feature type="compositionally biased region" description="Polar residues" evidence="1">
    <location>
        <begin position="102"/>
        <end position="111"/>
    </location>
</feature>
<evidence type="ECO:0000313" key="2">
    <source>
        <dbReference type="EMBL" id="KAK7872898.1"/>
    </source>
</evidence>
<feature type="compositionally biased region" description="Polar residues" evidence="1">
    <location>
        <begin position="16"/>
        <end position="25"/>
    </location>
</feature>
<dbReference type="Proteomes" id="UP001378592">
    <property type="component" value="Unassembled WGS sequence"/>
</dbReference>
<accession>A0AAN9WPF0</accession>
<feature type="region of interest" description="Disordered" evidence="1">
    <location>
        <begin position="1"/>
        <end position="36"/>
    </location>
</feature>
<evidence type="ECO:0000313" key="3">
    <source>
        <dbReference type="Proteomes" id="UP001378592"/>
    </source>
</evidence>
<name>A0AAN9WPF0_9ORTH</name>